<dbReference type="PIRSF" id="PIRSF033579">
    <property type="entry name" value="Anaer_Co_chel"/>
    <property type="match status" value="1"/>
</dbReference>
<dbReference type="Pfam" id="PF06180">
    <property type="entry name" value="CbiK"/>
    <property type="match status" value="1"/>
</dbReference>
<dbReference type="InterPro" id="IPR010388">
    <property type="entry name" value="Anaerobic_Co-chelatase"/>
</dbReference>
<evidence type="ECO:0000313" key="2">
    <source>
        <dbReference type="Proteomes" id="UP001298681"/>
    </source>
</evidence>
<name>A0ABS9MKF2_9FIRM</name>
<evidence type="ECO:0000313" key="1">
    <source>
        <dbReference type="EMBL" id="MCG4610949.1"/>
    </source>
</evidence>
<reference evidence="1 2" key="1">
    <citation type="submission" date="2022-01" db="EMBL/GenBank/DDBJ databases">
        <title>Collection of gut derived symbiotic bacterial strains cultured from healthy donors.</title>
        <authorList>
            <person name="Lin H."/>
            <person name="Kohout C."/>
            <person name="Waligurski E."/>
            <person name="Pamer E.G."/>
        </authorList>
    </citation>
    <scope>NUCLEOTIDE SEQUENCE [LARGE SCALE GENOMIC DNA]</scope>
    <source>
        <strain evidence="1 2">DFI.7.58</strain>
    </source>
</reference>
<comment type="caution">
    <text evidence="1">The sequence shown here is derived from an EMBL/GenBank/DDBJ whole genome shotgun (WGS) entry which is preliminary data.</text>
</comment>
<proteinExistence type="predicted"/>
<dbReference type="Gene3D" id="3.40.50.1400">
    <property type="match status" value="2"/>
</dbReference>
<protein>
    <submittedName>
        <fullName evidence="1">Sirohydrochlorin cobaltochelatase</fullName>
    </submittedName>
</protein>
<accession>A0ABS9MKF2</accession>
<dbReference type="CDD" id="cd03413">
    <property type="entry name" value="CbiK_C"/>
    <property type="match status" value="1"/>
</dbReference>
<dbReference type="Proteomes" id="UP001298681">
    <property type="component" value="Unassembled WGS sequence"/>
</dbReference>
<keyword evidence="2" id="KW-1185">Reference proteome</keyword>
<organism evidence="1 2">
    <name type="scientific">Anaeromassilibacillus senegalensis</name>
    <dbReference type="NCBI Taxonomy" id="1673717"/>
    <lineage>
        <taxon>Bacteria</taxon>
        <taxon>Bacillati</taxon>
        <taxon>Bacillota</taxon>
        <taxon>Clostridia</taxon>
        <taxon>Eubacteriales</taxon>
        <taxon>Acutalibacteraceae</taxon>
        <taxon>Anaeromassilibacillus</taxon>
    </lineage>
</organism>
<gene>
    <name evidence="1" type="ORF">L0P57_08385</name>
</gene>
<dbReference type="EMBL" id="JAKNHQ010000010">
    <property type="protein sequence ID" value="MCG4610949.1"/>
    <property type="molecule type" value="Genomic_DNA"/>
</dbReference>
<sequence>MNVTETIVVNDAATLERSDTVSRNAILAVSFGTVHTETRDKTIGAIEQTMREGFPGWEVRRALTSPTILRKLAAAGEPTANLWQALGQLREEGVSRVVCQSTYVVNGEEQEAMVREAEKCAHWFDQLVCGTPLLTSQEDLEAVARAIEAEFSGLSSEEALVLVGHGTKHSANTAYAALEYVFHDHGACNIFVGTVESYPGLSSVLRQVDRLKPQKVTIAPLMVVAGEHARNDMAGERHSWKAALEERGYPVQAILKGLGEYPGIRAIYAAHAGQAAEQLQ</sequence>
<dbReference type="RefSeq" id="WP_237966813.1">
    <property type="nucleotide sequence ID" value="NZ_JAKNHQ010000010.1"/>
</dbReference>
<dbReference type="SUPFAM" id="SSF53800">
    <property type="entry name" value="Chelatase"/>
    <property type="match status" value="1"/>
</dbReference>